<feature type="non-terminal residue" evidence="1">
    <location>
        <position position="1"/>
    </location>
</feature>
<comment type="caution">
    <text evidence="1">The sequence shown here is derived from an EMBL/GenBank/DDBJ whole genome shotgun (WGS) entry which is preliminary data.</text>
</comment>
<dbReference type="Proteomes" id="UP001596328">
    <property type="component" value="Unassembled WGS sequence"/>
</dbReference>
<sequence>GATSAFHEGGDHLAVRTGAIAGELAASGDLSAYNRRWKEATGDEILRNVSFADVVRDYGPDDWDRTFKHVNTLMADEGEDRLIDTRKAVAGLGAAKLALAYKRRKRKFGKGKYVQLTEDEYAL</sequence>
<name>A0ABD5S4G7_9EURY</name>
<dbReference type="AlphaFoldDB" id="A0ABD5S4G7"/>
<dbReference type="EMBL" id="JBHSWU010000791">
    <property type="protein sequence ID" value="MFC6725938.1"/>
    <property type="molecule type" value="Genomic_DNA"/>
</dbReference>
<keyword evidence="2" id="KW-1185">Reference proteome</keyword>
<protein>
    <submittedName>
        <fullName evidence="1">NAD(P)/FAD-dependent oxidoreductase</fullName>
    </submittedName>
</protein>
<dbReference type="Gene3D" id="3.50.50.60">
    <property type="entry name" value="FAD/NAD(P)-binding domain"/>
    <property type="match status" value="1"/>
</dbReference>
<gene>
    <name evidence="1" type="ORF">ACFQE1_16515</name>
</gene>
<proteinExistence type="predicted"/>
<reference evidence="1 2" key="1">
    <citation type="journal article" date="2019" name="Int. J. Syst. Evol. Microbiol.">
        <title>The Global Catalogue of Microorganisms (GCM) 10K type strain sequencing project: providing services to taxonomists for standard genome sequencing and annotation.</title>
        <authorList>
            <consortium name="The Broad Institute Genomics Platform"/>
            <consortium name="The Broad Institute Genome Sequencing Center for Infectious Disease"/>
            <person name="Wu L."/>
            <person name="Ma J."/>
        </authorList>
    </citation>
    <scope>NUCLEOTIDE SEQUENCE [LARGE SCALE GENOMIC DNA]</scope>
    <source>
        <strain evidence="1 2">NBRC 111368</strain>
    </source>
</reference>
<dbReference type="InterPro" id="IPR036188">
    <property type="entry name" value="FAD/NAD-bd_sf"/>
</dbReference>
<accession>A0ABD5S4G7</accession>
<evidence type="ECO:0000313" key="2">
    <source>
        <dbReference type="Proteomes" id="UP001596328"/>
    </source>
</evidence>
<organism evidence="1 2">
    <name type="scientific">Halobium palmae</name>
    <dbReference type="NCBI Taxonomy" id="1776492"/>
    <lineage>
        <taxon>Archaea</taxon>
        <taxon>Methanobacteriati</taxon>
        <taxon>Methanobacteriota</taxon>
        <taxon>Stenosarchaea group</taxon>
        <taxon>Halobacteria</taxon>
        <taxon>Halobacteriales</taxon>
        <taxon>Haloferacaceae</taxon>
        <taxon>Halobium</taxon>
    </lineage>
</organism>
<evidence type="ECO:0000313" key="1">
    <source>
        <dbReference type="EMBL" id="MFC6725938.1"/>
    </source>
</evidence>